<organism evidence="1 2">
    <name type="scientific">Desulfoplanes formicivorans</name>
    <dbReference type="NCBI Taxonomy" id="1592317"/>
    <lineage>
        <taxon>Bacteria</taxon>
        <taxon>Pseudomonadati</taxon>
        <taxon>Thermodesulfobacteriota</taxon>
        <taxon>Desulfovibrionia</taxon>
        <taxon>Desulfovibrionales</taxon>
        <taxon>Desulfoplanaceae</taxon>
        <taxon>Desulfoplanes</taxon>
    </lineage>
</organism>
<proteinExistence type="predicted"/>
<accession>A0A194AGE2</accession>
<gene>
    <name evidence="1" type="ORF">DPF_1862</name>
</gene>
<comment type="caution">
    <text evidence="1">The sequence shown here is derived from an EMBL/GenBank/DDBJ whole genome shotgun (WGS) entry which is preliminary data.</text>
</comment>
<dbReference type="EMBL" id="BDFE01000017">
    <property type="protein sequence ID" value="GAU09142.1"/>
    <property type="molecule type" value="Genomic_DNA"/>
</dbReference>
<protein>
    <submittedName>
        <fullName evidence="1">Uncharacterized protein</fullName>
    </submittedName>
</protein>
<reference evidence="2" key="1">
    <citation type="submission" date="2016-06" db="EMBL/GenBank/DDBJ databases">
        <title>Draft genome sequence of Desulfoplanes formicivorans strain Pf12B.</title>
        <authorList>
            <person name="Watanabe M."/>
            <person name="Kojima H."/>
            <person name="Fukui M."/>
        </authorList>
    </citation>
    <scope>NUCLEOTIDE SEQUENCE [LARGE SCALE GENOMIC DNA]</scope>
    <source>
        <strain evidence="2">Pf12B</strain>
    </source>
</reference>
<dbReference type="Proteomes" id="UP000095200">
    <property type="component" value="Unassembled WGS sequence"/>
</dbReference>
<name>A0A194AGE2_9BACT</name>
<evidence type="ECO:0000313" key="2">
    <source>
        <dbReference type="Proteomes" id="UP000095200"/>
    </source>
</evidence>
<dbReference type="AlphaFoldDB" id="A0A194AGE2"/>
<evidence type="ECO:0000313" key="1">
    <source>
        <dbReference type="EMBL" id="GAU09142.1"/>
    </source>
</evidence>
<keyword evidence="2" id="KW-1185">Reference proteome</keyword>
<sequence>MEIPGLTLTKYLNTRKAGVTPNGAASFTRKKGQQAWYARTPRDTPNLASSCDKRTGIYIEQNFLLSTSREHFFRLLEHDSKMPQGRQSKDNRWKHRYKWRLTQASVAA</sequence>